<evidence type="ECO:0000313" key="3">
    <source>
        <dbReference type="Proteomes" id="UP001549099"/>
    </source>
</evidence>
<dbReference type="EMBL" id="JBEPLW010000001">
    <property type="protein sequence ID" value="MET3574262.1"/>
    <property type="molecule type" value="Genomic_DNA"/>
</dbReference>
<feature type="region of interest" description="Disordered" evidence="1">
    <location>
        <begin position="30"/>
        <end position="65"/>
    </location>
</feature>
<feature type="compositionally biased region" description="Basic and acidic residues" evidence="1">
    <location>
        <begin position="46"/>
        <end position="65"/>
    </location>
</feature>
<evidence type="ECO:0000313" key="2">
    <source>
        <dbReference type="EMBL" id="MET3574262.1"/>
    </source>
</evidence>
<name>A0ABV2G7P9_9BACL</name>
<gene>
    <name evidence="2" type="ORF">ABID49_000138</name>
</gene>
<dbReference type="Proteomes" id="UP001549099">
    <property type="component" value="Unassembled WGS sequence"/>
</dbReference>
<comment type="caution">
    <text evidence="2">The sequence shown here is derived from an EMBL/GenBank/DDBJ whole genome shotgun (WGS) entry which is preliminary data.</text>
</comment>
<sequence>MNEVILRFGDPEEMKRRRDPDEHAILNMIDEGSPVTSGTKAAEPFRTAREENGFGEDELRNITYQ</sequence>
<dbReference type="RefSeq" id="WP_354194295.1">
    <property type="nucleotide sequence ID" value="NZ_JBEPLW010000001.1"/>
</dbReference>
<reference evidence="2 3" key="1">
    <citation type="submission" date="2024-06" db="EMBL/GenBank/DDBJ databases">
        <title>Genomic Encyclopedia of Type Strains, Phase IV (KMG-IV): sequencing the most valuable type-strain genomes for metagenomic binning, comparative biology and taxonomic classification.</title>
        <authorList>
            <person name="Goeker M."/>
        </authorList>
    </citation>
    <scope>NUCLEOTIDE SEQUENCE [LARGE SCALE GENOMIC DNA]</scope>
    <source>
        <strain evidence="2 3">DSM 26128</strain>
    </source>
</reference>
<protein>
    <submittedName>
        <fullName evidence="2">Uncharacterized protein</fullName>
    </submittedName>
</protein>
<evidence type="ECO:0000256" key="1">
    <source>
        <dbReference type="SAM" id="MobiDB-lite"/>
    </source>
</evidence>
<accession>A0ABV2G7P9</accession>
<organism evidence="2 3">
    <name type="scientific">Bhargavaea ullalensis</name>
    <dbReference type="NCBI Taxonomy" id="1265685"/>
    <lineage>
        <taxon>Bacteria</taxon>
        <taxon>Bacillati</taxon>
        <taxon>Bacillota</taxon>
        <taxon>Bacilli</taxon>
        <taxon>Bacillales</taxon>
        <taxon>Caryophanaceae</taxon>
        <taxon>Bhargavaea</taxon>
    </lineage>
</organism>
<keyword evidence="3" id="KW-1185">Reference proteome</keyword>
<proteinExistence type="predicted"/>